<dbReference type="AlphaFoldDB" id="A0A2P2PN94"/>
<sequence>MKFFKKKKKESLHAGFDAPNITIGYVPARVGMWQSELSTDELRLSILCTYHYERGKVIQNPCCSDWQVLQEYTSLTYHAWTVHINSTVCINLLLVFF</sequence>
<protein>
    <submittedName>
        <fullName evidence="1">Uncharacterized protein</fullName>
    </submittedName>
</protein>
<proteinExistence type="predicted"/>
<accession>A0A2P2PN94</accession>
<evidence type="ECO:0000313" key="1">
    <source>
        <dbReference type="EMBL" id="MBX56202.1"/>
    </source>
</evidence>
<organism evidence="1">
    <name type="scientific">Rhizophora mucronata</name>
    <name type="common">Asiatic mangrove</name>
    <dbReference type="NCBI Taxonomy" id="61149"/>
    <lineage>
        <taxon>Eukaryota</taxon>
        <taxon>Viridiplantae</taxon>
        <taxon>Streptophyta</taxon>
        <taxon>Embryophyta</taxon>
        <taxon>Tracheophyta</taxon>
        <taxon>Spermatophyta</taxon>
        <taxon>Magnoliopsida</taxon>
        <taxon>eudicotyledons</taxon>
        <taxon>Gunneridae</taxon>
        <taxon>Pentapetalae</taxon>
        <taxon>rosids</taxon>
        <taxon>fabids</taxon>
        <taxon>Malpighiales</taxon>
        <taxon>Rhizophoraceae</taxon>
        <taxon>Rhizophora</taxon>
    </lineage>
</organism>
<name>A0A2P2PN94_RHIMU</name>
<reference evidence="1" key="1">
    <citation type="submission" date="2018-02" db="EMBL/GenBank/DDBJ databases">
        <title>Rhizophora mucronata_Transcriptome.</title>
        <authorList>
            <person name="Meera S.P."/>
            <person name="Sreeshan A."/>
            <person name="Augustine A."/>
        </authorList>
    </citation>
    <scope>NUCLEOTIDE SEQUENCE</scope>
    <source>
        <tissue evidence="1">Leaf</tissue>
    </source>
</reference>
<dbReference type="EMBL" id="GGEC01075718">
    <property type="protein sequence ID" value="MBX56202.1"/>
    <property type="molecule type" value="Transcribed_RNA"/>
</dbReference>